<name>A0A7D9LYJ6_PARCT</name>
<dbReference type="PROSITE" id="PS50013">
    <property type="entry name" value="CHROMO_2"/>
    <property type="match status" value="1"/>
</dbReference>
<dbReference type="Gene3D" id="2.40.50.40">
    <property type="match status" value="1"/>
</dbReference>
<gene>
    <name evidence="3" type="ORF">PACLA_8A068233</name>
</gene>
<dbReference type="InterPro" id="IPR023780">
    <property type="entry name" value="Chromo_domain"/>
</dbReference>
<reference evidence="3" key="1">
    <citation type="submission" date="2020-04" db="EMBL/GenBank/DDBJ databases">
        <authorList>
            <person name="Alioto T."/>
            <person name="Alioto T."/>
            <person name="Gomez Garrido J."/>
        </authorList>
    </citation>
    <scope>NUCLEOTIDE SEQUENCE</scope>
    <source>
        <strain evidence="3">A484AB</strain>
    </source>
</reference>
<accession>A0A7D9LYJ6</accession>
<dbReference type="SUPFAM" id="SSF54160">
    <property type="entry name" value="Chromo domain-like"/>
    <property type="match status" value="1"/>
</dbReference>
<proteinExistence type="predicted"/>
<dbReference type="OrthoDB" id="5984192at2759"/>
<comment type="caution">
    <text evidence="3">The sequence shown here is derived from an EMBL/GenBank/DDBJ whole genome shotgun (WGS) entry which is preliminary data.</text>
</comment>
<comment type="subcellular location">
    <subcellularLocation>
        <location evidence="1">Nucleus</location>
    </subcellularLocation>
</comment>
<evidence type="ECO:0000313" key="4">
    <source>
        <dbReference type="Proteomes" id="UP001152795"/>
    </source>
</evidence>
<dbReference type="GO" id="GO:0005634">
    <property type="term" value="C:nucleus"/>
    <property type="evidence" value="ECO:0007669"/>
    <property type="project" value="UniProtKB-SubCell"/>
</dbReference>
<dbReference type="AlphaFoldDB" id="A0A7D9LYJ6"/>
<organism evidence="3 4">
    <name type="scientific">Paramuricea clavata</name>
    <name type="common">Red gorgonian</name>
    <name type="synonym">Violescent sea-whip</name>
    <dbReference type="NCBI Taxonomy" id="317549"/>
    <lineage>
        <taxon>Eukaryota</taxon>
        <taxon>Metazoa</taxon>
        <taxon>Cnidaria</taxon>
        <taxon>Anthozoa</taxon>
        <taxon>Octocorallia</taxon>
        <taxon>Malacalcyonacea</taxon>
        <taxon>Plexauridae</taxon>
        <taxon>Paramuricea</taxon>
    </lineage>
</organism>
<dbReference type="InterPro" id="IPR051219">
    <property type="entry name" value="Heterochromatin_chromo-domain"/>
</dbReference>
<dbReference type="Pfam" id="PF00385">
    <property type="entry name" value="Chromo"/>
    <property type="match status" value="1"/>
</dbReference>
<dbReference type="InterPro" id="IPR023779">
    <property type="entry name" value="Chromodomain_CS"/>
</dbReference>
<sequence length="200" mass="23352">MSFLTKVRKTKTADCWDFEAERVIARRKDRKGCIKYLVKWKGYSSFENTWEPEEHLSPASLRYFANPHPAPTIVEECLDRLRAMVMVALKHEWSEQKITLEFSHDVYNFLLGGKGKPAEKRGWTMYEEQDFSNCKFPANWNCIYDQHGDGSTMKFSIKMRAFLGRTPRSFGKQGDRIVELPRAYTEKISINFIKISSNCS</sequence>
<dbReference type="EMBL" id="CACRXK020027351">
    <property type="protein sequence ID" value="CAB4040849.1"/>
    <property type="molecule type" value="Genomic_DNA"/>
</dbReference>
<protein>
    <submittedName>
        <fullName evidence="3">Uncharacterized protein</fullName>
    </submittedName>
</protein>
<keyword evidence="2" id="KW-0539">Nucleus</keyword>
<keyword evidence="4" id="KW-1185">Reference proteome</keyword>
<dbReference type="InterPro" id="IPR000953">
    <property type="entry name" value="Chromo/chromo_shadow_dom"/>
</dbReference>
<evidence type="ECO:0000256" key="2">
    <source>
        <dbReference type="ARBA" id="ARBA00023242"/>
    </source>
</evidence>
<dbReference type="CDD" id="cd00024">
    <property type="entry name" value="CD_CSD"/>
    <property type="match status" value="1"/>
</dbReference>
<dbReference type="Proteomes" id="UP001152795">
    <property type="component" value="Unassembled WGS sequence"/>
</dbReference>
<evidence type="ECO:0000256" key="1">
    <source>
        <dbReference type="ARBA" id="ARBA00004123"/>
    </source>
</evidence>
<dbReference type="PANTHER" id="PTHR22812">
    <property type="entry name" value="CHROMOBOX PROTEIN"/>
    <property type="match status" value="1"/>
</dbReference>
<dbReference type="SMART" id="SM00298">
    <property type="entry name" value="CHROMO"/>
    <property type="match status" value="1"/>
</dbReference>
<evidence type="ECO:0000313" key="3">
    <source>
        <dbReference type="EMBL" id="CAB4040849.1"/>
    </source>
</evidence>
<dbReference type="InterPro" id="IPR016197">
    <property type="entry name" value="Chromo-like_dom_sf"/>
</dbReference>
<dbReference type="PROSITE" id="PS00598">
    <property type="entry name" value="CHROMO_1"/>
    <property type="match status" value="1"/>
</dbReference>